<accession>A0A1J5Q349</accession>
<feature type="region of interest" description="Disordered" evidence="1">
    <location>
        <begin position="1"/>
        <end position="21"/>
    </location>
</feature>
<organism evidence="2">
    <name type="scientific">mine drainage metagenome</name>
    <dbReference type="NCBI Taxonomy" id="410659"/>
    <lineage>
        <taxon>unclassified sequences</taxon>
        <taxon>metagenomes</taxon>
        <taxon>ecological metagenomes</taxon>
    </lineage>
</organism>
<comment type="caution">
    <text evidence="2">The sequence shown here is derived from an EMBL/GenBank/DDBJ whole genome shotgun (WGS) entry which is preliminary data.</text>
</comment>
<protein>
    <submittedName>
        <fullName evidence="2">Uncharacterized protein</fullName>
    </submittedName>
</protein>
<evidence type="ECO:0000256" key="1">
    <source>
        <dbReference type="SAM" id="MobiDB-lite"/>
    </source>
</evidence>
<gene>
    <name evidence="2" type="ORF">GALL_439280</name>
</gene>
<feature type="compositionally biased region" description="Polar residues" evidence="1">
    <location>
        <begin position="11"/>
        <end position="21"/>
    </location>
</feature>
<dbReference type="EMBL" id="MLJW01002515">
    <property type="protein sequence ID" value="OIQ74423.1"/>
    <property type="molecule type" value="Genomic_DNA"/>
</dbReference>
<reference evidence="2" key="1">
    <citation type="submission" date="2016-10" db="EMBL/GenBank/DDBJ databases">
        <title>Sequence of Gallionella enrichment culture.</title>
        <authorList>
            <person name="Poehlein A."/>
            <person name="Muehling M."/>
            <person name="Daniel R."/>
        </authorList>
    </citation>
    <scope>NUCLEOTIDE SEQUENCE</scope>
</reference>
<evidence type="ECO:0000313" key="2">
    <source>
        <dbReference type="EMBL" id="OIQ74423.1"/>
    </source>
</evidence>
<proteinExistence type="predicted"/>
<sequence length="57" mass="6087">MPPSAERWITEENSGVNSDITMRPTANTAVKAAMIDSSQLPLRKPPSTGISFIRGSA</sequence>
<dbReference type="AlphaFoldDB" id="A0A1J5Q349"/>
<name>A0A1J5Q349_9ZZZZ</name>